<evidence type="ECO:0000259" key="2">
    <source>
        <dbReference type="Pfam" id="PF23771"/>
    </source>
</evidence>
<reference evidence="3 4" key="1">
    <citation type="submission" date="2017-09" db="EMBL/GenBank/DDBJ databases">
        <title>Biodiversity and function of Thalassospira species in the particle-attached aromatic-hydrocarbon-degrading consortia from the surface seawater of the South China Sea.</title>
        <authorList>
            <person name="Dong C."/>
            <person name="Liu R."/>
            <person name="Shao Z."/>
        </authorList>
    </citation>
    <scope>NUCLEOTIDE SEQUENCE [LARGE SCALE GENOMIC DNA]</scope>
    <source>
        <strain evidence="3 4">CSC1P2</strain>
    </source>
</reference>
<proteinExistence type="predicted"/>
<evidence type="ECO:0000259" key="1">
    <source>
        <dbReference type="Pfam" id="PF10979"/>
    </source>
</evidence>
<name>A0A2N3KSN0_9PROT</name>
<organism evidence="3 4">
    <name type="scientific">Thalassospira marina</name>
    <dbReference type="NCBI Taxonomy" id="2048283"/>
    <lineage>
        <taxon>Bacteria</taxon>
        <taxon>Pseudomonadati</taxon>
        <taxon>Pseudomonadota</taxon>
        <taxon>Alphaproteobacteria</taxon>
        <taxon>Rhodospirillales</taxon>
        <taxon>Thalassospiraceae</taxon>
        <taxon>Thalassospira</taxon>
    </lineage>
</organism>
<dbReference type="InterPro" id="IPR055592">
    <property type="entry name" value="DUF7168"/>
</dbReference>
<gene>
    <name evidence="3" type="ORF">COO20_13475</name>
</gene>
<feature type="domain" description="DUF2786" evidence="1">
    <location>
        <begin position="14"/>
        <end position="52"/>
    </location>
</feature>
<dbReference type="EMBL" id="NWTK01000008">
    <property type="protein sequence ID" value="PKR53545.1"/>
    <property type="molecule type" value="Genomic_DNA"/>
</dbReference>
<accession>A0A2N3KSN0</accession>
<dbReference type="OrthoDB" id="7259266at2"/>
<comment type="caution">
    <text evidence="3">The sequence shown here is derived from an EMBL/GenBank/DDBJ whole genome shotgun (WGS) entry which is preliminary data.</text>
</comment>
<feature type="domain" description="DUF7168" evidence="2">
    <location>
        <begin position="66"/>
        <end position="165"/>
    </location>
</feature>
<evidence type="ECO:0000313" key="3">
    <source>
        <dbReference type="EMBL" id="PKR53545.1"/>
    </source>
</evidence>
<dbReference type="AlphaFoldDB" id="A0A2N3KSN0"/>
<evidence type="ECO:0000313" key="4">
    <source>
        <dbReference type="Proteomes" id="UP000233597"/>
    </source>
</evidence>
<sequence>MTTQRRRSMDDLKKIRKRIRDLTQMTIANGCTEAEALAAAEKAMELMQRYCLNSEDLDRESANLGAYGKRRSVVDGLWQEVAKICRCQTYAVSNNGLRIVYYGHPADVAIAEYIHDILRVAIHRASADFRETPEYQKRRKRATRNAAMKAFQSAMCGRLQARLNKLWWNRHRATPDYAESIADENKHRNLLFSELSAKMKFVTPKSLKLPDRRFDGARYDGFRAGDRVSIEPGMTGSEKKLALTFG</sequence>
<protein>
    <submittedName>
        <fullName evidence="3">Uncharacterized protein</fullName>
    </submittedName>
</protein>
<dbReference type="Pfam" id="PF10979">
    <property type="entry name" value="DUF2786"/>
    <property type="match status" value="1"/>
</dbReference>
<dbReference type="InterPro" id="IPR024498">
    <property type="entry name" value="DUF2786"/>
</dbReference>
<dbReference type="Proteomes" id="UP000233597">
    <property type="component" value="Unassembled WGS sequence"/>
</dbReference>
<dbReference type="Pfam" id="PF23771">
    <property type="entry name" value="DUF7168"/>
    <property type="match status" value="1"/>
</dbReference>